<name>C1DAJ2_LARHH</name>
<keyword evidence="10" id="KW-1015">Disulfide bond</keyword>
<feature type="transmembrane region" description="Helical" evidence="12">
    <location>
        <begin position="105"/>
        <end position="128"/>
    </location>
</feature>
<dbReference type="Pfam" id="PF02628">
    <property type="entry name" value="COX15-CtaA"/>
    <property type="match status" value="1"/>
</dbReference>
<dbReference type="HOGENOM" id="CLU_041525_0_0_4"/>
<dbReference type="EMBL" id="CP001154">
    <property type="protein sequence ID" value="ACO73173.1"/>
    <property type="molecule type" value="Genomic_DNA"/>
</dbReference>
<evidence type="ECO:0000256" key="8">
    <source>
        <dbReference type="ARBA" id="ARBA00023133"/>
    </source>
</evidence>
<comment type="subcellular location">
    <subcellularLocation>
        <location evidence="1">Membrane</location>
        <topology evidence="1">Multi-pass membrane protein</topology>
    </subcellularLocation>
</comment>
<keyword evidence="7" id="KW-0408">Iron</keyword>
<evidence type="ECO:0000256" key="9">
    <source>
        <dbReference type="ARBA" id="ARBA00023136"/>
    </source>
</evidence>
<evidence type="ECO:0000256" key="5">
    <source>
        <dbReference type="ARBA" id="ARBA00022989"/>
    </source>
</evidence>
<feature type="transmembrane region" description="Helical" evidence="12">
    <location>
        <begin position="274"/>
        <end position="295"/>
    </location>
</feature>
<dbReference type="eggNOG" id="COG1612">
    <property type="taxonomic scope" value="Bacteria"/>
</dbReference>
<feature type="transmembrane region" description="Helical" evidence="12">
    <location>
        <begin position="242"/>
        <end position="262"/>
    </location>
</feature>
<reference evidence="13 14" key="1">
    <citation type="journal article" date="2009" name="PLoS Genet.">
        <title>The complete genome and proteome of Laribacter hongkongensis reveal potential mechanisms for adaptations to different temperatures and habitats.</title>
        <authorList>
            <person name="Woo P.C."/>
            <person name="Lau S.K."/>
            <person name="Tse H."/>
            <person name="Teng J.L."/>
            <person name="Curreem S.O."/>
            <person name="Tsang A.K."/>
            <person name="Fan R.Y."/>
            <person name="Wong G.K."/>
            <person name="Huang Y."/>
            <person name="Loman N.J."/>
            <person name="Snyder L.A."/>
            <person name="Cai J.J."/>
            <person name="Huang J.D."/>
            <person name="Mak W."/>
            <person name="Pallen M.J."/>
            <person name="Lok S."/>
            <person name="Yuen K.Y."/>
        </authorList>
    </citation>
    <scope>NUCLEOTIDE SEQUENCE [LARGE SCALE GENOMIC DNA]</scope>
    <source>
        <strain evidence="13 14">HLHK9</strain>
    </source>
</reference>
<keyword evidence="14" id="KW-1185">Reference proteome</keyword>
<keyword evidence="5 12" id="KW-1133">Transmembrane helix</keyword>
<keyword evidence="9 12" id="KW-0472">Membrane</keyword>
<dbReference type="RefSeq" id="WP_012695668.1">
    <property type="nucleotide sequence ID" value="NC_012559.1"/>
</dbReference>
<evidence type="ECO:0000256" key="4">
    <source>
        <dbReference type="ARBA" id="ARBA00022723"/>
    </source>
</evidence>
<dbReference type="KEGG" id="lhk:LHK_00177"/>
<dbReference type="GO" id="GO:0016491">
    <property type="term" value="F:oxidoreductase activity"/>
    <property type="evidence" value="ECO:0007669"/>
    <property type="project" value="UniProtKB-KW"/>
</dbReference>
<accession>C1DAJ2</accession>
<feature type="transmembrane region" description="Helical" evidence="12">
    <location>
        <begin position="75"/>
        <end position="93"/>
    </location>
</feature>
<protein>
    <submittedName>
        <fullName evidence="13">Cytochrome oxidase assembly</fullName>
    </submittedName>
</protein>
<evidence type="ECO:0000256" key="11">
    <source>
        <dbReference type="ARBA" id="ARBA00023444"/>
    </source>
</evidence>
<keyword evidence="4" id="KW-0479">Metal-binding</keyword>
<comment type="pathway">
    <text evidence="11">Porphyrin-containing compound metabolism.</text>
</comment>
<organism evidence="13 14">
    <name type="scientific">Laribacter hongkongensis (strain HLHK9)</name>
    <dbReference type="NCBI Taxonomy" id="557598"/>
    <lineage>
        <taxon>Bacteria</taxon>
        <taxon>Pseudomonadati</taxon>
        <taxon>Pseudomonadota</taxon>
        <taxon>Betaproteobacteria</taxon>
        <taxon>Neisseriales</taxon>
        <taxon>Aquaspirillaceae</taxon>
        <taxon>Laribacter</taxon>
    </lineage>
</organism>
<evidence type="ECO:0000256" key="10">
    <source>
        <dbReference type="ARBA" id="ARBA00023157"/>
    </source>
</evidence>
<evidence type="ECO:0000313" key="13">
    <source>
        <dbReference type="EMBL" id="ACO73173.1"/>
    </source>
</evidence>
<feature type="transmembrane region" description="Helical" evidence="12">
    <location>
        <begin position="134"/>
        <end position="155"/>
    </location>
</feature>
<keyword evidence="2" id="KW-1003">Cell membrane</keyword>
<evidence type="ECO:0000256" key="7">
    <source>
        <dbReference type="ARBA" id="ARBA00023004"/>
    </source>
</evidence>
<evidence type="ECO:0000256" key="1">
    <source>
        <dbReference type="ARBA" id="ARBA00004141"/>
    </source>
</evidence>
<evidence type="ECO:0000313" key="14">
    <source>
        <dbReference type="Proteomes" id="UP000002010"/>
    </source>
</evidence>
<evidence type="ECO:0000256" key="12">
    <source>
        <dbReference type="SAM" id="Phobius"/>
    </source>
</evidence>
<sequence>MTAIRRWARLACLLAMIVVPLGAYVRLSDAGLGCPDWPGCYGHLAVPDQPHEQAAAARAFPGLPLDAGKAAKEMLHRYLAGGLGFMIAGVAWLDWRRARRRGEAGWRASQTLVLVVTGQALLGMWTVTLLLKPAIVTLHLLGGMLVLSLLAWLGWRDGRPVGPVSKRERRLAWLAVAVVGGQVVLGGWVSSNYAGLACGTGVPQCRGQWWPDDMRFADSFHLWRELGQTADGAMLDLAHLTAIHWLHRLGALAVVLLGSVWIRHLWQRTERRPFALWLAVLLLGQVALGVLNVVWQLPLPIGRGAQPGRGPAVCQRVLAGLAVADRRPAGTACTPAGGDSGFCTVMVRLRSCLVHDCMDGR</sequence>
<keyword evidence="6" id="KW-0560">Oxidoreductase</keyword>
<gene>
    <name evidence="13" type="ordered locus">LHK_00177</name>
</gene>
<evidence type="ECO:0000256" key="3">
    <source>
        <dbReference type="ARBA" id="ARBA00022692"/>
    </source>
</evidence>
<keyword evidence="3 12" id="KW-0812">Transmembrane</keyword>
<proteinExistence type="predicted"/>
<keyword evidence="8" id="KW-0350">Heme biosynthesis</keyword>
<feature type="transmembrane region" description="Helical" evidence="12">
    <location>
        <begin position="171"/>
        <end position="189"/>
    </location>
</feature>
<dbReference type="PANTHER" id="PTHR35457:SF1">
    <property type="entry name" value="HEME A SYNTHASE"/>
    <property type="match status" value="1"/>
</dbReference>
<dbReference type="STRING" id="557598.LHK_00177"/>
<dbReference type="PANTHER" id="PTHR35457">
    <property type="entry name" value="HEME A SYNTHASE"/>
    <property type="match status" value="1"/>
</dbReference>
<dbReference type="GO" id="GO:0016020">
    <property type="term" value="C:membrane"/>
    <property type="evidence" value="ECO:0007669"/>
    <property type="project" value="UniProtKB-SubCell"/>
</dbReference>
<dbReference type="InterPro" id="IPR003780">
    <property type="entry name" value="COX15/CtaA_fam"/>
</dbReference>
<evidence type="ECO:0000256" key="2">
    <source>
        <dbReference type="ARBA" id="ARBA00022475"/>
    </source>
</evidence>
<dbReference type="InterPro" id="IPR050450">
    <property type="entry name" value="COX15/CtaA_HemeA_synthase"/>
</dbReference>
<dbReference type="Proteomes" id="UP000002010">
    <property type="component" value="Chromosome"/>
</dbReference>
<dbReference type="GO" id="GO:0006784">
    <property type="term" value="P:heme A biosynthetic process"/>
    <property type="evidence" value="ECO:0007669"/>
    <property type="project" value="InterPro"/>
</dbReference>
<dbReference type="AlphaFoldDB" id="C1DAJ2"/>
<evidence type="ECO:0000256" key="6">
    <source>
        <dbReference type="ARBA" id="ARBA00023002"/>
    </source>
</evidence>
<dbReference type="GO" id="GO:0046872">
    <property type="term" value="F:metal ion binding"/>
    <property type="evidence" value="ECO:0007669"/>
    <property type="project" value="UniProtKB-KW"/>
</dbReference>